<feature type="compositionally biased region" description="Polar residues" evidence="1">
    <location>
        <begin position="387"/>
        <end position="403"/>
    </location>
</feature>
<proteinExistence type="predicted"/>
<reference evidence="3" key="1">
    <citation type="submission" date="2021-05" db="EMBL/GenBank/DDBJ databases">
        <authorList>
            <person name="Pietrasiak N."/>
            <person name="Ward R."/>
            <person name="Stajich J.E."/>
            <person name="Kurbessoian T."/>
        </authorList>
    </citation>
    <scope>NUCLEOTIDE SEQUENCE</scope>
    <source>
        <strain evidence="3">UHER 2000/2452</strain>
    </source>
</reference>
<dbReference type="Gene3D" id="3.40.50.1460">
    <property type="match status" value="1"/>
</dbReference>
<dbReference type="AlphaFoldDB" id="A0A951QEN5"/>
<comment type="caution">
    <text evidence="3">The sequence shown here is derived from an EMBL/GenBank/DDBJ whole genome shotgun (WGS) entry which is preliminary data.</text>
</comment>
<evidence type="ECO:0000256" key="1">
    <source>
        <dbReference type="SAM" id="MobiDB-lite"/>
    </source>
</evidence>
<feature type="region of interest" description="Disordered" evidence="1">
    <location>
        <begin position="387"/>
        <end position="406"/>
    </location>
</feature>
<evidence type="ECO:0000313" key="4">
    <source>
        <dbReference type="Proteomes" id="UP000757435"/>
    </source>
</evidence>
<feature type="domain" description="Peptidase C14 caspase" evidence="2">
    <location>
        <begin position="4"/>
        <end position="219"/>
    </location>
</feature>
<protein>
    <submittedName>
        <fullName evidence="3">Caspase family protein</fullName>
    </submittedName>
</protein>
<reference evidence="3" key="2">
    <citation type="journal article" date="2022" name="Microbiol. Resour. Announc.">
        <title>Metagenome Sequencing to Explore Phylogenomics of Terrestrial Cyanobacteria.</title>
        <authorList>
            <person name="Ward R.D."/>
            <person name="Stajich J.E."/>
            <person name="Johansen J.R."/>
            <person name="Huntemann M."/>
            <person name="Clum A."/>
            <person name="Foster B."/>
            <person name="Foster B."/>
            <person name="Roux S."/>
            <person name="Palaniappan K."/>
            <person name="Varghese N."/>
            <person name="Mukherjee S."/>
            <person name="Reddy T.B.K."/>
            <person name="Daum C."/>
            <person name="Copeland A."/>
            <person name="Chen I.A."/>
            <person name="Ivanova N.N."/>
            <person name="Kyrpides N.C."/>
            <person name="Shapiro N."/>
            <person name="Eloe-Fadrosh E.A."/>
            <person name="Pietrasiak N."/>
        </authorList>
    </citation>
    <scope>NUCLEOTIDE SEQUENCE</scope>
    <source>
        <strain evidence="3">UHER 2000/2452</strain>
    </source>
</reference>
<evidence type="ECO:0000259" key="2">
    <source>
        <dbReference type="Pfam" id="PF00656"/>
    </source>
</evidence>
<dbReference type="InterPro" id="IPR029030">
    <property type="entry name" value="Caspase-like_dom_sf"/>
</dbReference>
<name>A0A951QEN5_9CYAN</name>
<dbReference type="Proteomes" id="UP000757435">
    <property type="component" value="Unassembled WGS sequence"/>
</dbReference>
<evidence type="ECO:0000313" key="3">
    <source>
        <dbReference type="EMBL" id="MBW4661842.1"/>
    </source>
</evidence>
<dbReference type="SUPFAM" id="SSF52129">
    <property type="entry name" value="Caspase-like"/>
    <property type="match status" value="1"/>
</dbReference>
<organism evidence="3 4">
    <name type="scientific">Drouetiella hepatica Uher 2000/2452</name>
    <dbReference type="NCBI Taxonomy" id="904376"/>
    <lineage>
        <taxon>Bacteria</taxon>
        <taxon>Bacillati</taxon>
        <taxon>Cyanobacteriota</taxon>
        <taxon>Cyanophyceae</taxon>
        <taxon>Oculatellales</taxon>
        <taxon>Oculatellaceae</taxon>
        <taxon>Drouetiella</taxon>
    </lineage>
</organism>
<dbReference type="Pfam" id="PF00656">
    <property type="entry name" value="Peptidase_C14"/>
    <property type="match status" value="1"/>
</dbReference>
<dbReference type="EMBL" id="JAHHHD010000047">
    <property type="protein sequence ID" value="MBW4661842.1"/>
    <property type="molecule type" value="Genomic_DNA"/>
</dbReference>
<dbReference type="GO" id="GO:0006508">
    <property type="term" value="P:proteolysis"/>
    <property type="evidence" value="ECO:0007669"/>
    <property type="project" value="InterPro"/>
</dbReference>
<dbReference type="GO" id="GO:0004197">
    <property type="term" value="F:cysteine-type endopeptidase activity"/>
    <property type="evidence" value="ECO:0007669"/>
    <property type="project" value="InterPro"/>
</dbReference>
<sequence>MTNHWAIAIGINRYRNFQPLNYAERDAQLFRDFLVREAGFSPKRCLLLTDTSPAIEQTATYPSRDIIQAYVKQLCHTRLQPGDFLWCFFSGYGVRLGGKDYLIPADGSPDAIAYTAIPIEFLFNTFASAPTQNVLLTLDVNRSQSVLTGEGVGDQTILLAQEQNMAAILSAHPDQFSHETLALRQGLFTAALIEGMRYRGCLSLEQLVQYLSDRLPELSEHHWRPRQDPLATVPAEKKHQLIVPESAAATGLVEGRLLGAAVGGTPPVYRGFENQASSTSSDAALLERSLVAPFPGDSSVLVPETILMPQLNLQIEPLAQAATAQATTDEVIVPQNSPHAMPNQAPNQAVDAQFWRRLVVWGGAIAAVLLLSVVARNWKTLTASPLTKSEAPQQAINPGSSDLGSPAASLAIDPASPLGSVQIAIQSGQYEDARRQLQAIPKEQQNADYLSLLQQANRGILSEARTILSRSREASAENQASDFADAIAKARQIKLGQPLFEEAHIDIDRWSLIILDMAQGRADRKNGSSTPTAASNYGAAIASAQLVPNDNPQIYAQAQQAIAQWSQLTLGLAEDRAQEGDYDLAIQAAQLIPQNTPSYAAAQEAIAKWNSQL</sequence>
<accession>A0A951QEN5</accession>
<dbReference type="InterPro" id="IPR011600">
    <property type="entry name" value="Pept_C14_caspase"/>
</dbReference>
<gene>
    <name evidence="3" type="ORF">KME15_24510</name>
</gene>